<evidence type="ECO:0000313" key="8">
    <source>
        <dbReference type="Proteomes" id="UP001058124"/>
    </source>
</evidence>
<dbReference type="PANTHER" id="PTHR34653:SF1">
    <property type="entry name" value="FLAGELLAR HOOK-BASAL BODY COMPLEX PROTEIN FLIE"/>
    <property type="match status" value="1"/>
</dbReference>
<sequence>MIITTGSAIESQLTQEMGRMKTLAESPVSPASPLDTPLASKASGDVSFSQVMNSALGRVDEAQRTALESQTAVEMGQSDDLAGAMIASQQASLTFSALVQVRNKVASGFNDLMSMSV</sequence>
<proteinExistence type="inferred from homology"/>
<evidence type="ECO:0000256" key="1">
    <source>
        <dbReference type="ARBA" id="ARBA00004117"/>
    </source>
</evidence>
<protein>
    <recommendedName>
        <fullName evidence="3 5">Flagellar hook-basal body complex protein FliE</fullName>
    </recommendedName>
</protein>
<evidence type="ECO:0000313" key="7">
    <source>
        <dbReference type="EMBL" id="GKX55762.1"/>
    </source>
</evidence>
<organism evidence="7 8">
    <name type="scientific">Leminorella grimontii</name>
    <dbReference type="NCBI Taxonomy" id="82981"/>
    <lineage>
        <taxon>Bacteria</taxon>
        <taxon>Pseudomonadati</taxon>
        <taxon>Pseudomonadota</taxon>
        <taxon>Gammaproteobacteria</taxon>
        <taxon>Enterobacterales</taxon>
        <taxon>Budviciaceae</taxon>
        <taxon>Leminorella</taxon>
    </lineage>
</organism>
<dbReference type="Pfam" id="PF02049">
    <property type="entry name" value="FliE"/>
    <property type="match status" value="1"/>
</dbReference>
<feature type="region of interest" description="Disordered" evidence="6">
    <location>
        <begin position="19"/>
        <end position="41"/>
    </location>
</feature>
<comment type="subcellular location">
    <subcellularLocation>
        <location evidence="1 5">Bacterial flagellum basal body</location>
    </subcellularLocation>
</comment>
<dbReference type="GO" id="GO:0003774">
    <property type="term" value="F:cytoskeletal motor activity"/>
    <property type="evidence" value="ECO:0007669"/>
    <property type="project" value="InterPro"/>
</dbReference>
<dbReference type="PANTHER" id="PTHR34653">
    <property type="match status" value="1"/>
</dbReference>
<evidence type="ECO:0000256" key="5">
    <source>
        <dbReference type="HAMAP-Rule" id="MF_00724"/>
    </source>
</evidence>
<reference evidence="7" key="1">
    <citation type="submission" date="2022-06" db="EMBL/GenBank/DDBJ databases">
        <title>Draft genome sequences of Leminorella grimontii str. JCM5902.</title>
        <authorList>
            <person name="Wakabayashi Y."/>
            <person name="Kojima K."/>
        </authorList>
    </citation>
    <scope>NUCLEOTIDE SEQUENCE</scope>
    <source>
        <strain evidence="7">JCM 5902</strain>
    </source>
</reference>
<keyword evidence="4 5" id="KW-0975">Bacterial flagellum</keyword>
<gene>
    <name evidence="7" type="primary">lfiE</name>
    <name evidence="5" type="synonym">fliE</name>
    <name evidence="7" type="ORF">SOASR030_18740</name>
</gene>
<keyword evidence="8" id="KW-1185">Reference proteome</keyword>
<keyword evidence="7" id="KW-0282">Flagellum</keyword>
<keyword evidence="7" id="KW-0969">Cilium</keyword>
<evidence type="ECO:0000256" key="4">
    <source>
        <dbReference type="ARBA" id="ARBA00023143"/>
    </source>
</evidence>
<dbReference type="GO" id="GO:0009425">
    <property type="term" value="C:bacterial-type flagellum basal body"/>
    <property type="evidence" value="ECO:0007669"/>
    <property type="project" value="UniProtKB-SubCell"/>
</dbReference>
<keyword evidence="7" id="KW-0966">Cell projection</keyword>
<name>A0AAV5N1Y2_9GAMM</name>
<dbReference type="GO" id="GO:0071973">
    <property type="term" value="P:bacterial-type flagellum-dependent cell motility"/>
    <property type="evidence" value="ECO:0007669"/>
    <property type="project" value="InterPro"/>
</dbReference>
<dbReference type="Proteomes" id="UP001058124">
    <property type="component" value="Unassembled WGS sequence"/>
</dbReference>
<dbReference type="AlphaFoldDB" id="A0AAV5N1Y2"/>
<dbReference type="GO" id="GO:0005198">
    <property type="term" value="F:structural molecule activity"/>
    <property type="evidence" value="ECO:0007669"/>
    <property type="project" value="InterPro"/>
</dbReference>
<accession>A0AAV5N1Y2</accession>
<evidence type="ECO:0000256" key="2">
    <source>
        <dbReference type="ARBA" id="ARBA00009272"/>
    </source>
</evidence>
<comment type="similarity">
    <text evidence="2 5">Belongs to the FliE family.</text>
</comment>
<evidence type="ECO:0000256" key="3">
    <source>
        <dbReference type="ARBA" id="ARBA00018024"/>
    </source>
</evidence>
<dbReference type="InterPro" id="IPR001624">
    <property type="entry name" value="FliE"/>
</dbReference>
<dbReference type="PRINTS" id="PR01006">
    <property type="entry name" value="FLGHOOKFLIE"/>
</dbReference>
<dbReference type="HAMAP" id="MF_00724">
    <property type="entry name" value="FliE"/>
    <property type="match status" value="1"/>
</dbReference>
<comment type="caution">
    <text evidence="7">The sequence shown here is derived from an EMBL/GenBank/DDBJ whole genome shotgun (WGS) entry which is preliminary data.</text>
</comment>
<dbReference type="EMBL" id="BRLH01000003">
    <property type="protein sequence ID" value="GKX55762.1"/>
    <property type="molecule type" value="Genomic_DNA"/>
</dbReference>
<evidence type="ECO:0000256" key="6">
    <source>
        <dbReference type="SAM" id="MobiDB-lite"/>
    </source>
</evidence>
<dbReference type="RefSeq" id="WP_027273719.1">
    <property type="nucleotide sequence ID" value="NZ_BRLH01000003.1"/>
</dbReference>